<sequence length="27" mass="3088">FSATSLAFIQTAMIKLMTRRLARYPLS</sequence>
<proteinExistence type="predicted"/>
<dbReference type="EMBL" id="SMAR01000005">
    <property type="protein sequence ID" value="TCT42167.1"/>
    <property type="molecule type" value="Genomic_DNA"/>
</dbReference>
<name>A0A4R3P0Q9_9HYPH</name>
<keyword evidence="2" id="KW-1185">Reference proteome</keyword>
<protein>
    <submittedName>
        <fullName evidence="1">Uncharacterized protein</fullName>
    </submittedName>
</protein>
<dbReference type="Proteomes" id="UP000295097">
    <property type="component" value="Unassembled WGS sequence"/>
</dbReference>
<organism evidence="1 2">
    <name type="scientific">Martelella mediterranea</name>
    <dbReference type="NCBI Taxonomy" id="293089"/>
    <lineage>
        <taxon>Bacteria</taxon>
        <taxon>Pseudomonadati</taxon>
        <taxon>Pseudomonadota</taxon>
        <taxon>Alphaproteobacteria</taxon>
        <taxon>Hyphomicrobiales</taxon>
        <taxon>Aurantimonadaceae</taxon>
        <taxon>Martelella</taxon>
    </lineage>
</organism>
<accession>A0A4R3P0Q9</accession>
<dbReference type="AlphaFoldDB" id="A0A4R3P0Q9"/>
<comment type="caution">
    <text evidence="1">The sequence shown here is derived from an EMBL/GenBank/DDBJ whole genome shotgun (WGS) entry which is preliminary data.</text>
</comment>
<reference evidence="1 2" key="1">
    <citation type="submission" date="2019-03" db="EMBL/GenBank/DDBJ databases">
        <title>Freshwater and sediment microbial communities from various areas in North America, analyzing microbe dynamics in response to fracking.</title>
        <authorList>
            <person name="Lamendella R."/>
        </authorList>
    </citation>
    <scope>NUCLEOTIDE SEQUENCE [LARGE SCALE GENOMIC DNA]</scope>
    <source>
        <strain evidence="1 2">175.2</strain>
    </source>
</reference>
<evidence type="ECO:0000313" key="1">
    <source>
        <dbReference type="EMBL" id="TCT42167.1"/>
    </source>
</evidence>
<evidence type="ECO:0000313" key="2">
    <source>
        <dbReference type="Proteomes" id="UP000295097"/>
    </source>
</evidence>
<gene>
    <name evidence="1" type="ORF">EDC90_1005182</name>
</gene>
<feature type="non-terminal residue" evidence="1">
    <location>
        <position position="1"/>
    </location>
</feature>